<dbReference type="RefSeq" id="WP_011146863.1">
    <property type="nucleotide sequence ID" value="NZ_CAWMTZ010000001.1"/>
</dbReference>
<comment type="caution">
    <text evidence="5">The sequence shown here is derived from an EMBL/GenBank/DDBJ whole genome shotgun (WGS) entry which is preliminary data.</text>
</comment>
<dbReference type="GO" id="GO:0006351">
    <property type="term" value="P:DNA-templated transcription"/>
    <property type="evidence" value="ECO:0007669"/>
    <property type="project" value="TreeGrafter"/>
</dbReference>
<accession>A0A6L9JMP8</accession>
<dbReference type="AlphaFoldDB" id="A0A6L9JMP8"/>
<sequence>MDSLGSLNVFVRAADARSFTVAGQQLGISSSAVSKAIVRLEERLGIRLFHRSTRTVTLTLEGTLFFERCKRILDEVEAAETELSQMQKMPSGKLKISLPSVGMLFMPKFAAFTRLYPEIKLDISCSDRIVDVIEEGFDAVLRTGDPRDSRLMSRMLGSYRQVIVGSPAYFAAAGFPEEPEDLVSHPCLLYRFPTNGKLNVWPLNRDGKKIELNLPCNMVTDSLEPQVCFAEHGLGIACVPNIAVYRQLKEGSLVTILDKYNESSTIFRILWPSSRHLSPKVRVFVDFMAENLLPS</sequence>
<dbReference type="PANTHER" id="PTHR30537">
    <property type="entry name" value="HTH-TYPE TRANSCRIPTIONAL REGULATOR"/>
    <property type="match status" value="1"/>
</dbReference>
<organism evidence="5 6">
    <name type="scientific">Photorhabdus laumondii subsp. laumondii</name>
    <name type="common">Photorhabdus luminescens subsp. laumondii</name>
    <dbReference type="NCBI Taxonomy" id="141679"/>
    <lineage>
        <taxon>Bacteria</taxon>
        <taxon>Pseudomonadati</taxon>
        <taxon>Pseudomonadota</taxon>
        <taxon>Gammaproteobacteria</taxon>
        <taxon>Enterobacterales</taxon>
        <taxon>Morganellaceae</taxon>
        <taxon>Photorhabdus</taxon>
    </lineage>
</organism>
<dbReference type="GO" id="GO:0043565">
    <property type="term" value="F:sequence-specific DNA binding"/>
    <property type="evidence" value="ECO:0007669"/>
    <property type="project" value="TreeGrafter"/>
</dbReference>
<dbReference type="Gene3D" id="1.10.10.10">
    <property type="entry name" value="Winged helix-like DNA-binding domain superfamily/Winged helix DNA-binding domain"/>
    <property type="match status" value="1"/>
</dbReference>
<evidence type="ECO:0000256" key="4">
    <source>
        <dbReference type="ARBA" id="ARBA00023163"/>
    </source>
</evidence>
<keyword evidence="3" id="KW-0238">DNA-binding</keyword>
<dbReference type="FunFam" id="1.10.10.10:FF:000001">
    <property type="entry name" value="LysR family transcriptional regulator"/>
    <property type="match status" value="1"/>
</dbReference>
<dbReference type="KEGG" id="plum:A4R40_13150"/>
<dbReference type="EMBL" id="WSFA01000003">
    <property type="protein sequence ID" value="NDL37592.1"/>
    <property type="molecule type" value="Genomic_DNA"/>
</dbReference>
<evidence type="ECO:0000313" key="6">
    <source>
        <dbReference type="Proteomes" id="UP000479300"/>
    </source>
</evidence>
<dbReference type="SUPFAM" id="SSF46785">
    <property type="entry name" value="Winged helix' DNA-binding domain"/>
    <property type="match status" value="1"/>
</dbReference>
<dbReference type="GeneID" id="48848904"/>
<name>A0A6L9JMP8_PHOLM</name>
<dbReference type="PROSITE" id="PS50931">
    <property type="entry name" value="HTH_LYSR"/>
    <property type="match status" value="1"/>
</dbReference>
<dbReference type="InterPro" id="IPR000847">
    <property type="entry name" value="LysR_HTH_N"/>
</dbReference>
<dbReference type="InterPro" id="IPR036388">
    <property type="entry name" value="WH-like_DNA-bd_sf"/>
</dbReference>
<keyword evidence="2" id="KW-0805">Transcription regulation</keyword>
<dbReference type="OMA" id="RHTCLHY"/>
<evidence type="ECO:0000256" key="2">
    <source>
        <dbReference type="ARBA" id="ARBA00023015"/>
    </source>
</evidence>
<reference evidence="5 6" key="1">
    <citation type="submission" date="2019-12" db="EMBL/GenBank/DDBJ databases">
        <title>Engineering Photorhabdus to improve their lethality against agricultural pests.</title>
        <authorList>
            <person name="Machado R.A.R."/>
        </authorList>
    </citation>
    <scope>NUCLEOTIDE SEQUENCE [LARGE SCALE GENOMIC DNA]</scope>
    <source>
        <strain evidence="5 6">EN01</strain>
    </source>
</reference>
<dbReference type="Proteomes" id="UP000479300">
    <property type="component" value="Unassembled WGS sequence"/>
</dbReference>
<evidence type="ECO:0000256" key="3">
    <source>
        <dbReference type="ARBA" id="ARBA00023125"/>
    </source>
</evidence>
<dbReference type="InterPro" id="IPR005119">
    <property type="entry name" value="LysR_subst-bd"/>
</dbReference>
<protein>
    <submittedName>
        <fullName evidence="5">LysR family transcriptional regulator</fullName>
    </submittedName>
</protein>
<dbReference type="PANTHER" id="PTHR30537:SF72">
    <property type="entry name" value="LYSR FAMILY TRANSCRIPTIONAL REGULATOR"/>
    <property type="match status" value="1"/>
</dbReference>
<evidence type="ECO:0000313" key="5">
    <source>
        <dbReference type="EMBL" id="NDL37592.1"/>
    </source>
</evidence>
<dbReference type="SUPFAM" id="SSF53850">
    <property type="entry name" value="Periplasmic binding protein-like II"/>
    <property type="match status" value="1"/>
</dbReference>
<evidence type="ECO:0000256" key="1">
    <source>
        <dbReference type="ARBA" id="ARBA00009437"/>
    </source>
</evidence>
<dbReference type="GO" id="GO:0003700">
    <property type="term" value="F:DNA-binding transcription factor activity"/>
    <property type="evidence" value="ECO:0007669"/>
    <property type="project" value="InterPro"/>
</dbReference>
<dbReference type="PRINTS" id="PR00039">
    <property type="entry name" value="HTHLYSR"/>
</dbReference>
<dbReference type="Gene3D" id="3.40.190.290">
    <property type="match status" value="1"/>
</dbReference>
<keyword evidence="4" id="KW-0804">Transcription</keyword>
<proteinExistence type="inferred from homology"/>
<dbReference type="Pfam" id="PF03466">
    <property type="entry name" value="LysR_substrate"/>
    <property type="match status" value="1"/>
</dbReference>
<dbReference type="InterPro" id="IPR036390">
    <property type="entry name" value="WH_DNA-bd_sf"/>
</dbReference>
<gene>
    <name evidence="5" type="ORF">GPY51_01885</name>
</gene>
<dbReference type="Pfam" id="PF00126">
    <property type="entry name" value="HTH_1"/>
    <property type="match status" value="1"/>
</dbReference>
<dbReference type="CDD" id="cd08476">
    <property type="entry name" value="PBP2_CrgA_like_7"/>
    <property type="match status" value="1"/>
</dbReference>
<dbReference type="InterPro" id="IPR058163">
    <property type="entry name" value="LysR-type_TF_proteobact-type"/>
</dbReference>
<comment type="similarity">
    <text evidence="1">Belongs to the LysR transcriptional regulatory family.</text>
</comment>